<sequence>MFEYNNKIFSLEMLEEKAKQKGLSLEEYLNAHPDIKKIEEKKDEPVKKEAVVDKAANATAVNEQIAAGQNTDLGSEDISL</sequence>
<name>X1AJ12_9ZZZZ</name>
<dbReference type="AlphaFoldDB" id="X1AJ12"/>
<organism evidence="1">
    <name type="scientific">marine sediment metagenome</name>
    <dbReference type="NCBI Taxonomy" id="412755"/>
    <lineage>
        <taxon>unclassified sequences</taxon>
        <taxon>metagenomes</taxon>
        <taxon>ecological metagenomes</taxon>
    </lineage>
</organism>
<dbReference type="EMBL" id="BART01013912">
    <property type="protein sequence ID" value="GAG82620.1"/>
    <property type="molecule type" value="Genomic_DNA"/>
</dbReference>
<gene>
    <name evidence="1" type="ORF">S01H4_28139</name>
</gene>
<proteinExistence type="predicted"/>
<comment type="caution">
    <text evidence="1">The sequence shown here is derived from an EMBL/GenBank/DDBJ whole genome shotgun (WGS) entry which is preliminary data.</text>
</comment>
<feature type="non-terminal residue" evidence="1">
    <location>
        <position position="80"/>
    </location>
</feature>
<accession>X1AJ12</accession>
<evidence type="ECO:0000313" key="1">
    <source>
        <dbReference type="EMBL" id="GAG82620.1"/>
    </source>
</evidence>
<protein>
    <submittedName>
        <fullName evidence="1">Uncharacterized protein</fullName>
    </submittedName>
</protein>
<reference evidence="1" key="1">
    <citation type="journal article" date="2014" name="Front. Microbiol.">
        <title>High frequency of phylogenetically diverse reductive dehalogenase-homologous genes in deep subseafloor sedimentary metagenomes.</title>
        <authorList>
            <person name="Kawai M."/>
            <person name="Futagami T."/>
            <person name="Toyoda A."/>
            <person name="Takaki Y."/>
            <person name="Nishi S."/>
            <person name="Hori S."/>
            <person name="Arai W."/>
            <person name="Tsubouchi T."/>
            <person name="Morono Y."/>
            <person name="Uchiyama I."/>
            <person name="Ito T."/>
            <person name="Fujiyama A."/>
            <person name="Inagaki F."/>
            <person name="Takami H."/>
        </authorList>
    </citation>
    <scope>NUCLEOTIDE SEQUENCE</scope>
    <source>
        <strain evidence="1">Expedition CK06-06</strain>
    </source>
</reference>